<organism evidence="2 3">
    <name type="scientific">Candidatus Onthomorpha intestinigallinarum</name>
    <dbReference type="NCBI Taxonomy" id="2840880"/>
    <lineage>
        <taxon>Bacteria</taxon>
        <taxon>Pseudomonadati</taxon>
        <taxon>Bacteroidota</taxon>
        <taxon>Bacteroidia</taxon>
        <taxon>Bacteroidales</taxon>
        <taxon>Candidatus Onthomorpha</taxon>
    </lineage>
</organism>
<evidence type="ECO:0000313" key="2">
    <source>
        <dbReference type="EMBL" id="HIW88026.1"/>
    </source>
</evidence>
<evidence type="ECO:0000256" key="1">
    <source>
        <dbReference type="SAM" id="SignalP"/>
    </source>
</evidence>
<feature type="signal peptide" evidence="1">
    <location>
        <begin position="1"/>
        <end position="21"/>
    </location>
</feature>
<dbReference type="Proteomes" id="UP000824267">
    <property type="component" value="Unassembled WGS sequence"/>
</dbReference>
<evidence type="ECO:0008006" key="4">
    <source>
        <dbReference type="Google" id="ProtNLM"/>
    </source>
</evidence>
<dbReference type="Gene3D" id="2.40.160.20">
    <property type="match status" value="1"/>
</dbReference>
<reference evidence="2" key="2">
    <citation type="submission" date="2021-04" db="EMBL/GenBank/DDBJ databases">
        <authorList>
            <person name="Gilroy R."/>
        </authorList>
    </citation>
    <scope>NUCLEOTIDE SEQUENCE</scope>
    <source>
        <strain evidence="2">Gambia16-930</strain>
    </source>
</reference>
<name>A0A9D1RGT9_9BACT</name>
<keyword evidence="1" id="KW-0732">Signal</keyword>
<sequence length="249" mass="28335">MKHKLLFFLLFCSLFSVDSFSQDDYWNNGMLKGMSNISFRVGLEGGRKSNDVLLSILDIEESNTFETDLALGGGWFIADNVALNGRISYSFSDKRNTVEAKILELVLDASKYNTNTVSSSFSAAMGVKNYIPVGYSKRFFLFNESNVCYIHTEELTRDVYNDGDKIRKIQRVENSFNIGLAPGFMYFLTKGFAFEFSMNPIMLSLTHEDILTDETVEGENLSYSLDFKLNPFNIYFGFSYFFSNGSKIK</sequence>
<reference evidence="2" key="1">
    <citation type="journal article" date="2021" name="PeerJ">
        <title>Extensive microbial diversity within the chicken gut microbiome revealed by metagenomics and culture.</title>
        <authorList>
            <person name="Gilroy R."/>
            <person name="Ravi A."/>
            <person name="Getino M."/>
            <person name="Pursley I."/>
            <person name="Horton D.L."/>
            <person name="Alikhan N.F."/>
            <person name="Baker D."/>
            <person name="Gharbi K."/>
            <person name="Hall N."/>
            <person name="Watson M."/>
            <person name="Adriaenssens E.M."/>
            <person name="Foster-Nyarko E."/>
            <person name="Jarju S."/>
            <person name="Secka A."/>
            <person name="Antonio M."/>
            <person name="Oren A."/>
            <person name="Chaudhuri R.R."/>
            <person name="La Ragione R."/>
            <person name="Hildebrand F."/>
            <person name="Pallen M.J."/>
        </authorList>
    </citation>
    <scope>NUCLEOTIDE SEQUENCE</scope>
    <source>
        <strain evidence="2">Gambia16-930</strain>
    </source>
</reference>
<evidence type="ECO:0000313" key="3">
    <source>
        <dbReference type="Proteomes" id="UP000824267"/>
    </source>
</evidence>
<dbReference type="AlphaFoldDB" id="A0A9D1RGT9"/>
<gene>
    <name evidence="2" type="ORF">IAC47_07150</name>
</gene>
<feature type="chain" id="PRO_5039335684" description="Outer membrane protein beta-barrel domain-containing protein" evidence="1">
    <location>
        <begin position="22"/>
        <end position="249"/>
    </location>
</feature>
<comment type="caution">
    <text evidence="2">The sequence shown here is derived from an EMBL/GenBank/DDBJ whole genome shotgun (WGS) entry which is preliminary data.</text>
</comment>
<accession>A0A9D1RGT9</accession>
<dbReference type="EMBL" id="DXGG01000223">
    <property type="protein sequence ID" value="HIW88026.1"/>
    <property type="molecule type" value="Genomic_DNA"/>
</dbReference>
<proteinExistence type="predicted"/>
<protein>
    <recommendedName>
        <fullName evidence="4">Outer membrane protein beta-barrel domain-containing protein</fullName>
    </recommendedName>
</protein>